<proteinExistence type="predicted"/>
<dbReference type="GO" id="GO:0030420">
    <property type="term" value="P:establishment of competence for transformation"/>
    <property type="evidence" value="ECO:0007669"/>
    <property type="project" value="InterPro"/>
</dbReference>
<keyword evidence="2" id="KW-1185">Reference proteome</keyword>
<comment type="caution">
    <text evidence="1">The sequence shown here is derived from an EMBL/GenBank/DDBJ whole genome shotgun (WGS) entry which is preliminary data.</text>
</comment>
<dbReference type="AlphaFoldDB" id="A0A6B3TSH7"/>
<dbReference type="InterPro" id="IPR010461">
    <property type="entry name" value="ComK"/>
</dbReference>
<sequence length="156" mass="17892">MNIEKNYIINENFMYMTGYHDRFGKLCSLVRENNRMFIVDQSPLEILSDSIRSIGFSLKGAIESAKWHLGNIPMCPFIVNPIYKICVFPTKSANNPETIWFNPDHIKRTKGNVNHTIITFSNGFDLKVPCRLSSFNTKLQNAEQLIKLILGKTPSH</sequence>
<organism evidence="1 2">
    <name type="scientific">Neobacillus thermocopriae</name>
    <dbReference type="NCBI Taxonomy" id="1215031"/>
    <lineage>
        <taxon>Bacteria</taxon>
        <taxon>Bacillati</taxon>
        <taxon>Bacillota</taxon>
        <taxon>Bacilli</taxon>
        <taxon>Bacillales</taxon>
        <taxon>Bacillaceae</taxon>
        <taxon>Neobacillus</taxon>
    </lineage>
</organism>
<evidence type="ECO:0008006" key="3">
    <source>
        <dbReference type="Google" id="ProtNLM"/>
    </source>
</evidence>
<name>A0A6B3TSH7_9BACI</name>
<dbReference type="Pfam" id="PF06338">
    <property type="entry name" value="ComK"/>
    <property type="match status" value="1"/>
</dbReference>
<dbReference type="RefSeq" id="WP_163252147.1">
    <property type="nucleotide sequence ID" value="NZ_JAAIUV010000020.1"/>
</dbReference>
<dbReference type="EMBL" id="JAAIUV010000020">
    <property type="protein sequence ID" value="NEX79622.1"/>
    <property type="molecule type" value="Genomic_DNA"/>
</dbReference>
<evidence type="ECO:0000313" key="2">
    <source>
        <dbReference type="Proteomes" id="UP000481621"/>
    </source>
</evidence>
<reference evidence="1" key="1">
    <citation type="submission" date="2020-02" db="EMBL/GenBank/DDBJ databases">
        <title>Bacillus sedimentmangrovi sp. nov., isolated from sediment of the mangrove ecosystem.</title>
        <authorList>
            <person name="Liu G."/>
        </authorList>
    </citation>
    <scope>NUCLEOTIDE SEQUENCE [LARGE SCALE GENOMIC DNA]</scope>
    <source>
        <strain evidence="1">SgZ-7</strain>
    </source>
</reference>
<gene>
    <name evidence="1" type="ORF">G4Z05_12215</name>
</gene>
<evidence type="ECO:0000313" key="1">
    <source>
        <dbReference type="EMBL" id="NEX79622.1"/>
    </source>
</evidence>
<accession>A0A6B3TSH7</accession>
<dbReference type="Proteomes" id="UP000481621">
    <property type="component" value="Unassembled WGS sequence"/>
</dbReference>
<protein>
    <recommendedName>
        <fullName evidence="3">Competence protein</fullName>
    </recommendedName>
</protein>